<sequence length="187" mass="22383">MKLSNMQHIYKKTKFHPLNNIFFYTFTDQTNKHMKISINCPILSVEFGKTTKYDDIHELNSKMETFFHNKLYLDKVEEYSVGLICVSPGFDEFFKPRRPKYYEDKILKAKGLPGPEEIHLKHHLFFELKLDYATFFPSNKEEGYNIIAQSFLKFLEELKYPSAIKNFDKKRFNNDMREFFVQMGCIL</sequence>
<comment type="caution">
    <text evidence="1">The sequence shown here is derived from an EMBL/GenBank/DDBJ whole genome shotgun (WGS) entry which is preliminary data.</text>
</comment>
<protein>
    <submittedName>
        <fullName evidence="1">Uncharacterized protein</fullName>
    </submittedName>
</protein>
<proteinExistence type="predicted"/>
<gene>
    <name evidence="1" type="ORF">DWU89_14435</name>
</gene>
<evidence type="ECO:0000313" key="2">
    <source>
        <dbReference type="Proteomes" id="UP000256321"/>
    </source>
</evidence>
<dbReference type="Proteomes" id="UP000256321">
    <property type="component" value="Unassembled WGS sequence"/>
</dbReference>
<reference evidence="1 2" key="1">
    <citation type="submission" date="2018-07" db="EMBL/GenBank/DDBJ databases">
        <title>Parabacteroides acidifaciens nov. sp., isolated from human feces.</title>
        <authorList>
            <person name="Wang Y.J."/>
        </authorList>
    </citation>
    <scope>NUCLEOTIDE SEQUENCE [LARGE SCALE GENOMIC DNA]</scope>
    <source>
        <strain evidence="1 2">426-9</strain>
    </source>
</reference>
<dbReference type="EMBL" id="QREV01000038">
    <property type="protein sequence ID" value="RDU48463.1"/>
    <property type="molecule type" value="Genomic_DNA"/>
</dbReference>
<accession>A0A3D8HBV2</accession>
<organism evidence="1 2">
    <name type="scientific">Parabacteroides acidifaciens</name>
    <dbReference type="NCBI Taxonomy" id="2290935"/>
    <lineage>
        <taxon>Bacteria</taxon>
        <taxon>Pseudomonadati</taxon>
        <taxon>Bacteroidota</taxon>
        <taxon>Bacteroidia</taxon>
        <taxon>Bacteroidales</taxon>
        <taxon>Tannerellaceae</taxon>
        <taxon>Parabacteroides</taxon>
    </lineage>
</organism>
<dbReference type="AlphaFoldDB" id="A0A3D8HBV2"/>
<evidence type="ECO:0000313" key="1">
    <source>
        <dbReference type="EMBL" id="RDU48463.1"/>
    </source>
</evidence>
<name>A0A3D8HBV2_9BACT</name>